<keyword evidence="4" id="KW-0479">Metal-binding</keyword>
<dbReference type="PANTHER" id="PTHR12420">
    <property type="entry name" value="PHD FINGER PROTEIN"/>
    <property type="match status" value="1"/>
</dbReference>
<organism evidence="13 14">
    <name type="scientific">Anser cygnoides</name>
    <name type="common">Swan goose</name>
    <dbReference type="NCBI Taxonomy" id="8845"/>
    <lineage>
        <taxon>Eukaryota</taxon>
        <taxon>Metazoa</taxon>
        <taxon>Chordata</taxon>
        <taxon>Craniata</taxon>
        <taxon>Vertebrata</taxon>
        <taxon>Euteleostomi</taxon>
        <taxon>Archelosauria</taxon>
        <taxon>Archosauria</taxon>
        <taxon>Dinosauria</taxon>
        <taxon>Saurischia</taxon>
        <taxon>Theropoda</taxon>
        <taxon>Coelurosauria</taxon>
        <taxon>Aves</taxon>
        <taxon>Neognathae</taxon>
        <taxon>Galloanserae</taxon>
        <taxon>Anseriformes</taxon>
        <taxon>Anatidae</taxon>
        <taxon>Anserinae</taxon>
        <taxon>Anser</taxon>
    </lineage>
</organism>
<comment type="pathway">
    <text evidence="2">Protein modification; protein ubiquitination.</text>
</comment>
<keyword evidence="6" id="KW-0833">Ubl conjugation pathway</keyword>
<dbReference type="Pfam" id="PF26054">
    <property type="entry name" value="PHD_G2E3"/>
    <property type="match status" value="1"/>
</dbReference>
<evidence type="ECO:0000256" key="6">
    <source>
        <dbReference type="ARBA" id="ARBA00022786"/>
    </source>
</evidence>
<feature type="domain" description="RING-type" evidence="11">
    <location>
        <begin position="266"/>
        <end position="315"/>
    </location>
</feature>
<dbReference type="InterPro" id="IPR059102">
    <property type="entry name" value="PHD_PHF7/G2E3-like"/>
</dbReference>
<dbReference type="GO" id="GO:0008270">
    <property type="term" value="F:zinc ion binding"/>
    <property type="evidence" value="ECO:0007669"/>
    <property type="project" value="UniProtKB-KW"/>
</dbReference>
<dbReference type="PANTHER" id="PTHR12420:SF47">
    <property type="entry name" value="PHD FINGER PROTEIN 7"/>
    <property type="match status" value="1"/>
</dbReference>
<dbReference type="GO" id="GO:0005634">
    <property type="term" value="C:nucleus"/>
    <property type="evidence" value="ECO:0007669"/>
    <property type="project" value="TreeGrafter"/>
</dbReference>
<evidence type="ECO:0008006" key="15">
    <source>
        <dbReference type="Google" id="ProtNLM"/>
    </source>
</evidence>
<dbReference type="AlphaFoldDB" id="A0A8B9ES48"/>
<dbReference type="SUPFAM" id="SSF57903">
    <property type="entry name" value="FYVE/PHD zinc finger"/>
    <property type="match status" value="1"/>
</dbReference>
<dbReference type="InterPro" id="IPR034732">
    <property type="entry name" value="EPHD"/>
</dbReference>
<dbReference type="Pfam" id="PF13771">
    <property type="entry name" value="zf-HC5HC2H"/>
    <property type="match status" value="1"/>
</dbReference>
<evidence type="ECO:0000256" key="2">
    <source>
        <dbReference type="ARBA" id="ARBA00004906"/>
    </source>
</evidence>
<dbReference type="PROSITE" id="PS51805">
    <property type="entry name" value="EPHD"/>
    <property type="match status" value="1"/>
</dbReference>
<dbReference type="CDD" id="cd15669">
    <property type="entry name" value="ePHD_PHF7_G2E3_like"/>
    <property type="match status" value="1"/>
</dbReference>
<evidence type="ECO:0000313" key="13">
    <source>
        <dbReference type="Ensembl" id="ENSACDP00005025206.1"/>
    </source>
</evidence>
<feature type="region of interest" description="Disordered" evidence="10">
    <location>
        <begin position="94"/>
        <end position="114"/>
    </location>
</feature>
<evidence type="ECO:0000259" key="11">
    <source>
        <dbReference type="PROSITE" id="PS50089"/>
    </source>
</evidence>
<sequence length="481" mass="52934">MWSLSLRAPPARWRRVVAPLILTSPPRHLLWGSSLLHHNAWGHVTHPSPHPPQCRALPPARLPVLSQKQGGQGRGRLLTLPTSPQPHAVMELRPRRRRVPQPPPAGPFSPTAPLRVLAGSPQVPSPPKRKRHVPEEEVCRLCRRADGDPEVFGQTCQQDGLRIHENCLYHASGLSQQGADGEGFYGFLLPDIHQELQRVAQKTCCICRRRGASVTCKARRCPRIFHFPCGIERGCVSQFFGEFKSFCWQHRPAQRLRALQQGPSLCVICLEAVARRPCYDTLVCPACTSAWFHRRCIQGQALSAALHHFRCPLCQDMQTFQEEMFRLGIKIPDRDAAWEEDRAFEDHHQRHSSCDASQCLCPVGREQSEDTGPWRLLLCSSCGSCGTHQRCSDIREDTSSWECSDCANTCTTPSVSSGAANPDPAAPAQGPSCSTPAPGSSGLEHEAGMLQGHPGTQLLSQPTESPSATSQPLPNNPGGCP</sequence>
<evidence type="ECO:0000256" key="5">
    <source>
        <dbReference type="ARBA" id="ARBA00022771"/>
    </source>
</evidence>
<reference evidence="13" key="2">
    <citation type="submission" date="2025-09" db="UniProtKB">
        <authorList>
            <consortium name="Ensembl"/>
        </authorList>
    </citation>
    <scope>IDENTIFICATION</scope>
</reference>
<feature type="region of interest" description="Disordered" evidence="10">
    <location>
        <begin position="416"/>
        <end position="481"/>
    </location>
</feature>
<reference evidence="13" key="1">
    <citation type="submission" date="2025-08" db="UniProtKB">
        <authorList>
            <consortium name="Ensembl"/>
        </authorList>
    </citation>
    <scope>IDENTIFICATION</scope>
</reference>
<dbReference type="Ensembl" id="ENSACDT00005030072.1">
    <property type="protein sequence ID" value="ENSACDP00005025206.1"/>
    <property type="gene ID" value="ENSACDG00005018245.1"/>
</dbReference>
<keyword evidence="8" id="KW-0539">Nucleus</keyword>
<dbReference type="SMART" id="SM00249">
    <property type="entry name" value="PHD"/>
    <property type="match status" value="3"/>
</dbReference>
<accession>A0A8B9ES48</accession>
<evidence type="ECO:0000259" key="12">
    <source>
        <dbReference type="PROSITE" id="PS51805"/>
    </source>
</evidence>
<dbReference type="InterPro" id="IPR042013">
    <property type="entry name" value="PHF7/G2E3_ePHD"/>
</dbReference>
<keyword evidence="14" id="KW-1185">Reference proteome</keyword>
<evidence type="ECO:0000256" key="1">
    <source>
        <dbReference type="ARBA" id="ARBA00004123"/>
    </source>
</evidence>
<feature type="compositionally biased region" description="Polar residues" evidence="10">
    <location>
        <begin position="457"/>
        <end position="473"/>
    </location>
</feature>
<dbReference type="Proteomes" id="UP000694521">
    <property type="component" value="Unplaced"/>
</dbReference>
<evidence type="ECO:0000256" key="10">
    <source>
        <dbReference type="SAM" id="MobiDB-lite"/>
    </source>
</evidence>
<evidence type="ECO:0000256" key="7">
    <source>
        <dbReference type="ARBA" id="ARBA00022833"/>
    </source>
</evidence>
<dbReference type="InterPro" id="IPR051188">
    <property type="entry name" value="PHD-type_Zinc_Finger"/>
</dbReference>
<dbReference type="Gene3D" id="3.30.40.10">
    <property type="entry name" value="Zinc/RING finger domain, C3HC4 (zinc finger)"/>
    <property type="match status" value="2"/>
</dbReference>
<keyword evidence="3" id="KW-0808">Transferase</keyword>
<keyword evidence="7" id="KW-0862">Zinc</keyword>
<dbReference type="InterPro" id="IPR013083">
    <property type="entry name" value="Znf_RING/FYVE/PHD"/>
</dbReference>
<dbReference type="InterPro" id="IPR001841">
    <property type="entry name" value="Znf_RING"/>
</dbReference>
<dbReference type="InterPro" id="IPR011011">
    <property type="entry name" value="Znf_FYVE_PHD"/>
</dbReference>
<comment type="subcellular location">
    <subcellularLocation>
        <location evidence="1">Nucleus</location>
    </subcellularLocation>
</comment>
<evidence type="ECO:0000256" key="8">
    <source>
        <dbReference type="ARBA" id="ARBA00023242"/>
    </source>
</evidence>
<evidence type="ECO:0000256" key="9">
    <source>
        <dbReference type="PROSITE-ProRule" id="PRU00175"/>
    </source>
</evidence>
<proteinExistence type="predicted"/>
<evidence type="ECO:0000313" key="14">
    <source>
        <dbReference type="Proteomes" id="UP000694521"/>
    </source>
</evidence>
<evidence type="ECO:0000256" key="4">
    <source>
        <dbReference type="ARBA" id="ARBA00022723"/>
    </source>
</evidence>
<dbReference type="InterPro" id="IPR001965">
    <property type="entry name" value="Znf_PHD"/>
</dbReference>
<evidence type="ECO:0000256" key="3">
    <source>
        <dbReference type="ARBA" id="ARBA00022679"/>
    </source>
</evidence>
<name>A0A8B9ES48_ANSCY</name>
<dbReference type="PROSITE" id="PS50089">
    <property type="entry name" value="ZF_RING_2"/>
    <property type="match status" value="1"/>
</dbReference>
<protein>
    <recommendedName>
        <fullName evidence="15">PHD finger protein 7</fullName>
    </recommendedName>
</protein>
<keyword evidence="5 9" id="KW-0863">Zinc-finger</keyword>
<feature type="domain" description="PHD-type" evidence="12">
    <location>
        <begin position="136"/>
        <end position="251"/>
    </location>
</feature>